<organism evidence="3 4">
    <name type="scientific">Pristionchus pacificus</name>
    <name type="common">Parasitic nematode worm</name>
    <dbReference type="NCBI Taxonomy" id="54126"/>
    <lineage>
        <taxon>Eukaryota</taxon>
        <taxon>Metazoa</taxon>
        <taxon>Ecdysozoa</taxon>
        <taxon>Nematoda</taxon>
        <taxon>Chromadorea</taxon>
        <taxon>Rhabditida</taxon>
        <taxon>Rhabditina</taxon>
        <taxon>Diplogasteromorpha</taxon>
        <taxon>Diplogasteroidea</taxon>
        <taxon>Neodiplogasteridae</taxon>
        <taxon>Pristionchus</taxon>
    </lineage>
</organism>
<keyword evidence="4" id="KW-1185">Reference proteome</keyword>
<feature type="coiled-coil region" evidence="1">
    <location>
        <begin position="140"/>
        <end position="241"/>
    </location>
</feature>
<reference evidence="4" key="1">
    <citation type="journal article" date="2008" name="Nat. Genet.">
        <title>The Pristionchus pacificus genome provides a unique perspective on nematode lifestyle and parasitism.</title>
        <authorList>
            <person name="Dieterich C."/>
            <person name="Clifton S.W."/>
            <person name="Schuster L.N."/>
            <person name="Chinwalla A."/>
            <person name="Delehaunty K."/>
            <person name="Dinkelacker I."/>
            <person name="Fulton L."/>
            <person name="Fulton R."/>
            <person name="Godfrey J."/>
            <person name="Minx P."/>
            <person name="Mitreva M."/>
            <person name="Roeseler W."/>
            <person name="Tian H."/>
            <person name="Witte H."/>
            <person name="Yang S.P."/>
            <person name="Wilson R.K."/>
            <person name="Sommer R.J."/>
        </authorList>
    </citation>
    <scope>NUCLEOTIDE SEQUENCE [LARGE SCALE GENOMIC DNA]</scope>
    <source>
        <strain evidence="4">PS312</strain>
    </source>
</reference>
<reference evidence="3" key="2">
    <citation type="submission" date="2022-06" db="UniProtKB">
        <authorList>
            <consortium name="EnsemblMetazoa"/>
        </authorList>
    </citation>
    <scope>IDENTIFICATION</scope>
    <source>
        <strain evidence="3">PS312</strain>
    </source>
</reference>
<protein>
    <submittedName>
        <fullName evidence="3">Uncharacterized protein</fullName>
    </submittedName>
</protein>
<dbReference type="EnsemblMetazoa" id="PPA31885.1">
    <property type="protein sequence ID" value="PPA31885.1"/>
    <property type="gene ID" value="WBGene00204749"/>
</dbReference>
<accession>A0A8R1UIG0</accession>
<feature type="compositionally biased region" description="Low complexity" evidence="2">
    <location>
        <begin position="31"/>
        <end position="43"/>
    </location>
</feature>
<evidence type="ECO:0000256" key="1">
    <source>
        <dbReference type="SAM" id="Coils"/>
    </source>
</evidence>
<dbReference type="AlphaFoldDB" id="A0A2A6CBA6"/>
<feature type="region of interest" description="Disordered" evidence="2">
    <location>
        <begin position="263"/>
        <end position="297"/>
    </location>
</feature>
<keyword evidence="1" id="KW-0175">Coiled coil</keyword>
<proteinExistence type="predicted"/>
<evidence type="ECO:0000256" key="2">
    <source>
        <dbReference type="SAM" id="MobiDB-lite"/>
    </source>
</evidence>
<accession>A0A2A6CBA6</accession>
<evidence type="ECO:0000313" key="4">
    <source>
        <dbReference type="Proteomes" id="UP000005239"/>
    </source>
</evidence>
<feature type="region of interest" description="Disordered" evidence="2">
    <location>
        <begin position="19"/>
        <end position="43"/>
    </location>
</feature>
<gene>
    <name evidence="3" type="primary">WBGene00204749</name>
</gene>
<feature type="compositionally biased region" description="Polar residues" evidence="2">
    <location>
        <begin position="19"/>
        <end position="28"/>
    </location>
</feature>
<name>A0A2A6CBA6_PRIPA</name>
<sequence>MPFRFPSWAWTLNPLIRQTDASNNQPGSSKAVGNNQNGQVAGNATNNLHLLGFPPGTTVRAAPQHLIDATRQHLLSIVQARRQRRPFIDELHPLNLADDPVDSNILPVMTRDQFQTWWDNQDQLVFTTLLRTQEHYLLSTLTLTDQLVAAEQNVEDLIEQADSAIDRVDELERELDYAIRTLTNERQYWESEKMAMNLYHNDELEIERKKIRKLEQQIEAMDSLKDELKRCTDQLAEQDDVNSNGELLYPMLVVLDRILNRRENERPSARQTRGNKRDGDDSSGELPPKSQRKDKKE</sequence>
<evidence type="ECO:0000313" key="3">
    <source>
        <dbReference type="EnsemblMetazoa" id="PPA31885.1"/>
    </source>
</evidence>
<dbReference type="Proteomes" id="UP000005239">
    <property type="component" value="Unassembled WGS sequence"/>
</dbReference>